<proteinExistence type="predicted"/>
<dbReference type="EMBL" id="BJML01000001">
    <property type="protein sequence ID" value="GEB44472.1"/>
    <property type="molecule type" value="Genomic_DNA"/>
</dbReference>
<accession>A0A4Y3QH40</accession>
<dbReference type="GeneID" id="57143127"/>
<reference evidence="2 3" key="1">
    <citation type="submission" date="2019-06" db="EMBL/GenBank/DDBJ databases">
        <title>Whole genome shotgun sequence of Microbacterium testaceum NBRC 12675.</title>
        <authorList>
            <person name="Hosoyama A."/>
            <person name="Uohara A."/>
            <person name="Ohji S."/>
            <person name="Ichikawa N."/>
        </authorList>
    </citation>
    <scope>NUCLEOTIDE SEQUENCE [LARGE SCALE GENOMIC DNA]</scope>
    <source>
        <strain evidence="2 3">NBRC 12675</strain>
    </source>
</reference>
<sequence>MTDDTAWAALLDAFERALDAGDEVDPGAFERPAGPPPQHLVTRARDVLERQLRAIEELGVARAELAREIAALRRIPPTRVSAPVYLDVRG</sequence>
<dbReference type="OrthoDB" id="5071917at2"/>
<keyword evidence="1" id="KW-0175">Coiled coil</keyword>
<name>A0A4Y3QH40_MICTE</name>
<evidence type="ECO:0000256" key="1">
    <source>
        <dbReference type="SAM" id="Coils"/>
    </source>
</evidence>
<dbReference type="RefSeq" id="WP_103210093.1">
    <property type="nucleotide sequence ID" value="NZ_BJML01000001.1"/>
</dbReference>
<gene>
    <name evidence="2" type="ORF">MTE01_04170</name>
</gene>
<dbReference type="AlphaFoldDB" id="A0A4Y3QH40"/>
<protein>
    <submittedName>
        <fullName evidence="2">Uncharacterized protein</fullName>
    </submittedName>
</protein>
<feature type="coiled-coil region" evidence="1">
    <location>
        <begin position="48"/>
        <end position="75"/>
    </location>
</feature>
<evidence type="ECO:0000313" key="2">
    <source>
        <dbReference type="EMBL" id="GEB44472.1"/>
    </source>
</evidence>
<evidence type="ECO:0000313" key="3">
    <source>
        <dbReference type="Proteomes" id="UP000319525"/>
    </source>
</evidence>
<dbReference type="Proteomes" id="UP000319525">
    <property type="component" value="Unassembled WGS sequence"/>
</dbReference>
<comment type="caution">
    <text evidence="2">The sequence shown here is derived from an EMBL/GenBank/DDBJ whole genome shotgun (WGS) entry which is preliminary data.</text>
</comment>
<organism evidence="2 3">
    <name type="scientific">Microbacterium testaceum</name>
    <name type="common">Aureobacterium testaceum</name>
    <name type="synonym">Brevibacterium testaceum</name>
    <dbReference type="NCBI Taxonomy" id="2033"/>
    <lineage>
        <taxon>Bacteria</taxon>
        <taxon>Bacillati</taxon>
        <taxon>Actinomycetota</taxon>
        <taxon>Actinomycetes</taxon>
        <taxon>Micrococcales</taxon>
        <taxon>Microbacteriaceae</taxon>
        <taxon>Microbacterium</taxon>
    </lineage>
</organism>